<gene>
    <name evidence="4" type="ORF">C5O25_11665</name>
</gene>
<organism evidence="4 5">
    <name type="scientific">Paramuribaculum intestinale</name>
    <dbReference type="NCBI Taxonomy" id="2094151"/>
    <lineage>
        <taxon>Bacteria</taxon>
        <taxon>Pseudomonadati</taxon>
        <taxon>Bacteroidota</taxon>
        <taxon>Bacteroidia</taxon>
        <taxon>Bacteroidales</taxon>
        <taxon>Muribaculaceae</taxon>
        <taxon>Paramuribaculum</taxon>
    </lineage>
</organism>
<accession>A0A2V1INR4</accession>
<dbReference type="Proteomes" id="UP000244925">
    <property type="component" value="Unassembled WGS sequence"/>
</dbReference>
<feature type="repeat" description="TPR" evidence="1">
    <location>
        <begin position="158"/>
        <end position="191"/>
    </location>
</feature>
<keyword evidence="1" id="KW-0802">TPR repeat</keyword>
<evidence type="ECO:0000313" key="5">
    <source>
        <dbReference type="Proteomes" id="UP000244925"/>
    </source>
</evidence>
<reference evidence="5" key="1">
    <citation type="submission" date="2018-02" db="EMBL/GenBank/DDBJ databases">
        <authorList>
            <person name="Clavel T."/>
            <person name="Strowig T."/>
        </authorList>
    </citation>
    <scope>NUCLEOTIDE SEQUENCE [LARGE SCALE GENOMIC DNA]</scope>
    <source>
        <strain evidence="5">DSM 100764</strain>
    </source>
</reference>
<dbReference type="SUPFAM" id="SSF48452">
    <property type="entry name" value="TPR-like"/>
    <property type="match status" value="1"/>
</dbReference>
<proteinExistence type="predicted"/>
<sequence length="252" mass="28091">MPQLRRSVAAHNARINKLIQNYRIMAKDNDNETRTALDEINESLTGLEQKVQNSQRTIMWVILAIGVVVCAILIWIYAIRRPGMAAADNAVGQADITLSTGNDSTALEQYRQVADNYGYSAGNRAALNAAILLYKDGKYEEAAKYLDKYDATESVIGAAAKSLQGDCYVNLDKLGEALGCYDKAIKISDENPLYTPYFMMKKATVLREQKNYSAEAAVYREIIKDYPMYGAQNGIEMEKYLKRAELQAEAGK</sequence>
<dbReference type="InterPro" id="IPR019734">
    <property type="entry name" value="TPR_rpt"/>
</dbReference>
<dbReference type="InterPro" id="IPR018704">
    <property type="entry name" value="SecYEG/CpoB_TPR"/>
</dbReference>
<dbReference type="AlphaFoldDB" id="A0A2V1INR4"/>
<dbReference type="SMART" id="SM00028">
    <property type="entry name" value="TPR"/>
    <property type="match status" value="1"/>
</dbReference>
<feature type="transmembrane region" description="Helical" evidence="2">
    <location>
        <begin position="58"/>
        <end position="78"/>
    </location>
</feature>
<keyword evidence="5" id="KW-1185">Reference proteome</keyword>
<evidence type="ECO:0000256" key="1">
    <source>
        <dbReference type="PROSITE-ProRule" id="PRU00339"/>
    </source>
</evidence>
<dbReference type="PROSITE" id="PS50005">
    <property type="entry name" value="TPR"/>
    <property type="match status" value="1"/>
</dbReference>
<name>A0A2V1INR4_9BACT</name>
<keyword evidence="2" id="KW-1133">Transmembrane helix</keyword>
<evidence type="ECO:0000259" key="3">
    <source>
        <dbReference type="Pfam" id="PF09976"/>
    </source>
</evidence>
<comment type="caution">
    <text evidence="4">The sequence shown here is derived from an EMBL/GenBank/DDBJ whole genome shotgun (WGS) entry which is preliminary data.</text>
</comment>
<protein>
    <recommendedName>
        <fullName evidence="3">Ancillary SecYEG translocon subunit/Cell division coordinator CpoB TPR domain-containing protein</fullName>
    </recommendedName>
</protein>
<dbReference type="InterPro" id="IPR011990">
    <property type="entry name" value="TPR-like_helical_dom_sf"/>
</dbReference>
<evidence type="ECO:0000313" key="4">
    <source>
        <dbReference type="EMBL" id="PWB06014.1"/>
    </source>
</evidence>
<evidence type="ECO:0000256" key="2">
    <source>
        <dbReference type="SAM" id="Phobius"/>
    </source>
</evidence>
<feature type="domain" description="Ancillary SecYEG translocon subunit/Cell division coordinator CpoB TPR" evidence="3">
    <location>
        <begin position="91"/>
        <end position="192"/>
    </location>
</feature>
<dbReference type="Gene3D" id="1.25.40.10">
    <property type="entry name" value="Tetratricopeptide repeat domain"/>
    <property type="match status" value="1"/>
</dbReference>
<keyword evidence="2" id="KW-0812">Transmembrane</keyword>
<keyword evidence="2" id="KW-0472">Membrane</keyword>
<dbReference type="EMBL" id="PUBV01000039">
    <property type="protein sequence ID" value="PWB06014.1"/>
    <property type="molecule type" value="Genomic_DNA"/>
</dbReference>
<dbReference type="Pfam" id="PF09976">
    <property type="entry name" value="TPR_21"/>
    <property type="match status" value="1"/>
</dbReference>